<evidence type="ECO:0000313" key="6">
    <source>
        <dbReference type="EMBL" id="CAA0839950.1"/>
    </source>
</evidence>
<feature type="region of interest" description="Disordered" evidence="4">
    <location>
        <begin position="1"/>
        <end position="41"/>
    </location>
</feature>
<name>A0A9N7P0A0_STRHE</name>
<dbReference type="Gene3D" id="6.10.250.2270">
    <property type="match status" value="1"/>
</dbReference>
<dbReference type="GO" id="GO:0022625">
    <property type="term" value="C:cytosolic large ribosomal subunit"/>
    <property type="evidence" value="ECO:0007669"/>
    <property type="project" value="TreeGrafter"/>
</dbReference>
<gene>
    <name evidence="6" type="ORF">SHERM_06413</name>
</gene>
<evidence type="ECO:0000256" key="2">
    <source>
        <dbReference type="ARBA" id="ARBA00022980"/>
    </source>
</evidence>
<dbReference type="OrthoDB" id="1875589at2759"/>
<dbReference type="GO" id="GO:0006412">
    <property type="term" value="P:translation"/>
    <property type="evidence" value="ECO:0007669"/>
    <property type="project" value="InterPro"/>
</dbReference>
<dbReference type="PANTHER" id="PTHR11127">
    <property type="entry name" value="60S RIBOSOMAL PROTEIN L14"/>
    <property type="match status" value="1"/>
</dbReference>
<keyword evidence="7" id="KW-1185">Reference proteome</keyword>
<keyword evidence="3" id="KW-0687">Ribonucleoprotein</keyword>
<dbReference type="Proteomes" id="UP001153555">
    <property type="component" value="Unassembled WGS sequence"/>
</dbReference>
<dbReference type="CDD" id="cd23702">
    <property type="entry name" value="eL14"/>
    <property type="match status" value="1"/>
</dbReference>
<dbReference type="InterPro" id="IPR014722">
    <property type="entry name" value="Rib_uL2_dom2"/>
</dbReference>
<keyword evidence="2 6" id="KW-0689">Ribosomal protein</keyword>
<feature type="compositionally biased region" description="Low complexity" evidence="4">
    <location>
        <begin position="230"/>
        <end position="244"/>
    </location>
</feature>
<dbReference type="Gene3D" id="2.30.30.30">
    <property type="match status" value="1"/>
</dbReference>
<evidence type="ECO:0000256" key="3">
    <source>
        <dbReference type="ARBA" id="ARBA00023274"/>
    </source>
</evidence>
<dbReference type="Pfam" id="PF01929">
    <property type="entry name" value="Ribosomal_L14e"/>
    <property type="match status" value="1"/>
</dbReference>
<comment type="caution">
    <text evidence="6">The sequence shown here is derived from an EMBL/GenBank/DDBJ whole genome shotgun (WGS) entry which is preliminary data.</text>
</comment>
<feature type="region of interest" description="Disordered" evidence="4">
    <location>
        <begin position="230"/>
        <end position="273"/>
    </location>
</feature>
<dbReference type="SUPFAM" id="SSF50104">
    <property type="entry name" value="Translation proteins SH3-like domain"/>
    <property type="match status" value="1"/>
</dbReference>
<proteinExistence type="inferred from homology"/>
<dbReference type="GO" id="GO:0042273">
    <property type="term" value="P:ribosomal large subunit biogenesis"/>
    <property type="evidence" value="ECO:0007669"/>
    <property type="project" value="TreeGrafter"/>
</dbReference>
<dbReference type="InterPro" id="IPR002784">
    <property type="entry name" value="Ribosomal_eL14_dom"/>
</dbReference>
<dbReference type="GO" id="GO:0003735">
    <property type="term" value="F:structural constituent of ribosome"/>
    <property type="evidence" value="ECO:0007669"/>
    <property type="project" value="InterPro"/>
</dbReference>
<reference evidence="6" key="1">
    <citation type="submission" date="2019-12" db="EMBL/GenBank/DDBJ databases">
        <authorList>
            <person name="Scholes J."/>
        </authorList>
    </citation>
    <scope>NUCLEOTIDE SEQUENCE</scope>
</reference>
<feature type="domain" description="Large ribosomal subunit protein eL14" evidence="5">
    <location>
        <begin position="146"/>
        <end position="217"/>
    </location>
</feature>
<evidence type="ECO:0000256" key="1">
    <source>
        <dbReference type="ARBA" id="ARBA00006592"/>
    </source>
</evidence>
<dbReference type="GO" id="GO:0003723">
    <property type="term" value="F:RNA binding"/>
    <property type="evidence" value="ECO:0007669"/>
    <property type="project" value="InterPro"/>
</dbReference>
<organism evidence="6 7">
    <name type="scientific">Striga hermonthica</name>
    <name type="common">Purple witchweed</name>
    <name type="synonym">Buchnera hermonthica</name>
    <dbReference type="NCBI Taxonomy" id="68872"/>
    <lineage>
        <taxon>Eukaryota</taxon>
        <taxon>Viridiplantae</taxon>
        <taxon>Streptophyta</taxon>
        <taxon>Embryophyta</taxon>
        <taxon>Tracheophyta</taxon>
        <taxon>Spermatophyta</taxon>
        <taxon>Magnoliopsida</taxon>
        <taxon>eudicotyledons</taxon>
        <taxon>Gunneridae</taxon>
        <taxon>Pentapetalae</taxon>
        <taxon>asterids</taxon>
        <taxon>lamiids</taxon>
        <taxon>Lamiales</taxon>
        <taxon>Orobanchaceae</taxon>
        <taxon>Buchnereae</taxon>
        <taxon>Striga</taxon>
    </lineage>
</organism>
<comment type="similarity">
    <text evidence="1">Belongs to the eukaryotic ribosomal protein eL14 family.</text>
</comment>
<protein>
    <submittedName>
        <fullName evidence="6">60S ribosomal protein L14-2</fullName>
    </submittedName>
</protein>
<dbReference type="InterPro" id="IPR008991">
    <property type="entry name" value="Translation_prot_SH3-like_sf"/>
</dbReference>
<dbReference type="PANTHER" id="PTHR11127:SF2">
    <property type="entry name" value="LARGE RIBOSOMAL SUBUNIT PROTEIN EL14"/>
    <property type="match status" value="1"/>
</dbReference>
<accession>A0A9N7P0A0</accession>
<evidence type="ECO:0000256" key="4">
    <source>
        <dbReference type="SAM" id="MobiDB-lite"/>
    </source>
</evidence>
<dbReference type="EMBL" id="CACSLK010031655">
    <property type="protein sequence ID" value="CAA0839950.1"/>
    <property type="molecule type" value="Genomic_DNA"/>
</dbReference>
<sequence>MADSPIMKSVPADINTKPDECNNVNQSNRRVSHSSPTKSTDIAEATGKRVLLEANDRLTCVYFPIAEALLPFMVPKLKKESCWSEGSVSVGKGGSPPTIPTLALYSGKTSDSLLCQCTKRSVSSHANDLLRKSFRSALVDAPDMVRSQMNFKRFSLTDIKIDIKRIPTKKTLIAAMGAADVKGKWEKSSLGRKLIVQKRRATLNDFDRFKLMLAKIKISFPLTHFLSNSPAKTSTSATPTKTSPGEADKKRRHFSSISPRGGWREEATSGASI</sequence>
<evidence type="ECO:0000313" key="7">
    <source>
        <dbReference type="Proteomes" id="UP001153555"/>
    </source>
</evidence>
<evidence type="ECO:0000259" key="5">
    <source>
        <dbReference type="Pfam" id="PF01929"/>
    </source>
</evidence>
<dbReference type="AlphaFoldDB" id="A0A9N7P0A0"/>
<dbReference type="InterPro" id="IPR039660">
    <property type="entry name" value="Ribosomal_eL14"/>
</dbReference>
<feature type="compositionally biased region" description="Polar residues" evidence="4">
    <location>
        <begin position="22"/>
        <end position="40"/>
    </location>
</feature>